<dbReference type="Proteomes" id="UP000265614">
    <property type="component" value="Unassembled WGS sequence"/>
</dbReference>
<gene>
    <name evidence="2" type="ORF">D5H78_17250</name>
</gene>
<protein>
    <recommendedName>
        <fullName evidence="1">SnoaL-like domain-containing protein</fullName>
    </recommendedName>
</protein>
<reference evidence="2 3" key="1">
    <citation type="submission" date="2018-09" db="EMBL/GenBank/DDBJ databases">
        <title>YIM 75000 draft genome.</title>
        <authorList>
            <person name="Tang S."/>
            <person name="Feng Y."/>
        </authorList>
    </citation>
    <scope>NUCLEOTIDE SEQUENCE [LARGE SCALE GENOMIC DNA]</scope>
    <source>
        <strain evidence="2 3">YIM 75000</strain>
    </source>
</reference>
<name>A0A3A3YYN0_9ACTN</name>
<keyword evidence="3" id="KW-1185">Reference proteome</keyword>
<accession>A0A3A3YYN0</accession>
<dbReference type="Pfam" id="PF13474">
    <property type="entry name" value="SnoaL_3"/>
    <property type="match status" value="1"/>
</dbReference>
<dbReference type="OrthoDB" id="3395163at2"/>
<dbReference type="InterPro" id="IPR037401">
    <property type="entry name" value="SnoaL-like"/>
</dbReference>
<dbReference type="SUPFAM" id="SSF54427">
    <property type="entry name" value="NTF2-like"/>
    <property type="match status" value="1"/>
</dbReference>
<dbReference type="AlphaFoldDB" id="A0A3A3YYN0"/>
<dbReference type="RefSeq" id="WP_119951749.1">
    <property type="nucleotide sequence ID" value="NZ_QZEZ01000010.1"/>
</dbReference>
<comment type="caution">
    <text evidence="2">The sequence shown here is derived from an EMBL/GenBank/DDBJ whole genome shotgun (WGS) entry which is preliminary data.</text>
</comment>
<dbReference type="Gene3D" id="3.10.450.50">
    <property type="match status" value="1"/>
</dbReference>
<feature type="domain" description="SnoaL-like" evidence="1">
    <location>
        <begin position="10"/>
        <end position="124"/>
    </location>
</feature>
<dbReference type="EMBL" id="QZEZ01000010">
    <property type="protein sequence ID" value="RJK93157.1"/>
    <property type="molecule type" value="Genomic_DNA"/>
</dbReference>
<evidence type="ECO:0000259" key="1">
    <source>
        <dbReference type="Pfam" id="PF13474"/>
    </source>
</evidence>
<evidence type="ECO:0000313" key="3">
    <source>
        <dbReference type="Proteomes" id="UP000265614"/>
    </source>
</evidence>
<evidence type="ECO:0000313" key="2">
    <source>
        <dbReference type="EMBL" id="RJK93157.1"/>
    </source>
</evidence>
<dbReference type="InterPro" id="IPR032710">
    <property type="entry name" value="NTF2-like_dom_sf"/>
</dbReference>
<sequence>MTRADGADAVAEAVGRLSAAFAARDVDAVLACFAPGDAVLYAGSEEGEVAVGRDGLRALLTDVLGRDEAYAFAPLAGAVVPVGRALHVVCEARGSATAAGEREDFPYRLSGVLEEHAGHWLWRSLTGSEPAPAAP</sequence>
<organism evidence="2 3">
    <name type="scientific">Vallicoccus soli</name>
    <dbReference type="NCBI Taxonomy" id="2339232"/>
    <lineage>
        <taxon>Bacteria</taxon>
        <taxon>Bacillati</taxon>
        <taxon>Actinomycetota</taxon>
        <taxon>Actinomycetes</taxon>
        <taxon>Motilibacterales</taxon>
        <taxon>Vallicoccaceae</taxon>
        <taxon>Vallicoccus</taxon>
    </lineage>
</organism>
<proteinExistence type="predicted"/>